<dbReference type="AlphaFoldDB" id="E0VQU8"/>
<dbReference type="VEuPathDB" id="VectorBase:PHUM387380"/>
<keyword evidence="4 8" id="KW-0547">Nucleotide-binding</keyword>
<evidence type="ECO:0000256" key="4">
    <source>
        <dbReference type="ARBA" id="ARBA00022741"/>
    </source>
</evidence>
<keyword evidence="11" id="KW-1185">Reference proteome</keyword>
<evidence type="ECO:0000256" key="2">
    <source>
        <dbReference type="ARBA" id="ARBA00005290"/>
    </source>
</evidence>
<dbReference type="EMBL" id="AAZO01004537">
    <property type="status" value="NOT_ANNOTATED_CDS"/>
    <property type="molecule type" value="Genomic_DNA"/>
</dbReference>
<dbReference type="HOGENOM" id="CLU_037460_0_2_1"/>
<dbReference type="Pfam" id="PF03029">
    <property type="entry name" value="ATP_bind_1"/>
    <property type="match status" value="1"/>
</dbReference>
<comment type="subunit">
    <text evidence="7">Heterodimers with GPN1 or GPN3. Binds to RNA polymerase II (RNAPII).</text>
</comment>
<dbReference type="GeneID" id="8237285"/>
<evidence type="ECO:0000256" key="1">
    <source>
        <dbReference type="ARBA" id="ARBA00003181"/>
    </source>
</evidence>
<sequence length="311" mass="35590">MSKYMFGQIVIGPPGSGKTTYCYEMKKLLKELDRKVIVVNIDPANNLEKGDGTIDLFELITLEDVMENLKLGPNGALIYCMEFLEKNLNWLDQKISLYPNHYFLFDCPGQVELYTHHQSIKNILNHLQKKLGMHLCVVQLIDSHYCSSAGKFIATILMALSAMLQLEMPQINVLSKIDLAQKYSDKLQFGIDFYTEVLNMNYFLESMNEDPFTKKYNKLNEAIISLIEDYSLVSFIPLNVKDKKNLLRVQKQADKANGYVFGAGEEKNVLSLLACAAGIDYEDETLRFLNNKNQTPENKINLSEDLLWEIN</sequence>
<evidence type="ECO:0000256" key="8">
    <source>
        <dbReference type="RuleBase" id="RU365059"/>
    </source>
</evidence>
<dbReference type="InterPro" id="IPR004130">
    <property type="entry name" value="Gpn"/>
</dbReference>
<dbReference type="InParanoid" id="E0VQU8"/>
<dbReference type="Proteomes" id="UP000009046">
    <property type="component" value="Unassembled WGS sequence"/>
</dbReference>
<evidence type="ECO:0000256" key="6">
    <source>
        <dbReference type="ARBA" id="ARBA00023134"/>
    </source>
</evidence>
<dbReference type="STRING" id="121224.E0VQU8"/>
<name>E0VQU8_PEDHC</name>
<dbReference type="EMBL" id="DS235442">
    <property type="protein sequence ID" value="EEB15754.1"/>
    <property type="molecule type" value="Genomic_DNA"/>
</dbReference>
<dbReference type="GO" id="GO:0005737">
    <property type="term" value="C:cytoplasm"/>
    <property type="evidence" value="ECO:0007669"/>
    <property type="project" value="TreeGrafter"/>
</dbReference>
<comment type="similarity">
    <text evidence="2 8">Belongs to the GPN-loop GTPase family.</text>
</comment>
<dbReference type="RefSeq" id="XP_002428492.1">
    <property type="nucleotide sequence ID" value="XM_002428447.1"/>
</dbReference>
<keyword evidence="6 8" id="KW-0342">GTP-binding</keyword>
<evidence type="ECO:0000256" key="3">
    <source>
        <dbReference type="ARBA" id="ARBA00014588"/>
    </source>
</evidence>
<reference evidence="9" key="1">
    <citation type="submission" date="2007-04" db="EMBL/GenBank/DDBJ databases">
        <title>Annotation of Pediculus humanus corporis strain USDA.</title>
        <authorList>
            <person name="Kirkness E."/>
            <person name="Hannick L."/>
            <person name="Hass B."/>
            <person name="Bruggner R."/>
            <person name="Lawson D."/>
            <person name="Bidwell S."/>
            <person name="Joardar V."/>
            <person name="Caler E."/>
            <person name="Walenz B."/>
            <person name="Inman J."/>
            <person name="Schobel S."/>
            <person name="Galinsky K."/>
            <person name="Amedeo P."/>
            <person name="Strausberg R."/>
        </authorList>
    </citation>
    <scope>NUCLEOTIDE SEQUENCE</scope>
    <source>
        <strain evidence="9">USDA</strain>
    </source>
</reference>
<dbReference type="FunFam" id="3.40.50.300:FF:000338">
    <property type="entry name" value="GPN-loop GTPase 2"/>
    <property type="match status" value="1"/>
</dbReference>
<keyword evidence="5 8" id="KW-0378">Hydrolase</keyword>
<dbReference type="PANTHER" id="PTHR21231:SF3">
    <property type="entry name" value="GPN-LOOP GTPASE 2"/>
    <property type="match status" value="1"/>
</dbReference>
<evidence type="ECO:0000313" key="10">
    <source>
        <dbReference type="EnsemblMetazoa" id="PHUM387380-PA"/>
    </source>
</evidence>
<reference evidence="9" key="2">
    <citation type="submission" date="2007-04" db="EMBL/GenBank/DDBJ databases">
        <title>The genome of the human body louse.</title>
        <authorList>
            <consortium name="The Human Body Louse Genome Consortium"/>
            <person name="Kirkness E."/>
            <person name="Walenz B."/>
            <person name="Hass B."/>
            <person name="Bruggner R."/>
            <person name="Strausberg R."/>
        </authorList>
    </citation>
    <scope>NUCLEOTIDE SEQUENCE</scope>
    <source>
        <strain evidence="9">USDA</strain>
    </source>
</reference>
<accession>E0VQU8</accession>
<dbReference type="CTD" id="8237285"/>
<comment type="function">
    <text evidence="1 8">Small GTPase required for proper localization of RNA polymerase II and III (RNAPII and RNAPIII). May act at an RNAP assembly step prior to nuclear import.</text>
</comment>
<proteinExistence type="inferred from homology"/>
<dbReference type="CDD" id="cd17871">
    <property type="entry name" value="GPN2"/>
    <property type="match status" value="1"/>
</dbReference>
<gene>
    <name evidence="10" type="primary">8237285</name>
    <name evidence="9" type="ORF">Phum_PHUM387380</name>
</gene>
<dbReference type="InterPro" id="IPR030231">
    <property type="entry name" value="Gpn2"/>
</dbReference>
<dbReference type="GO" id="GO:0005525">
    <property type="term" value="F:GTP binding"/>
    <property type="evidence" value="ECO:0007669"/>
    <property type="project" value="UniProtKB-KW"/>
</dbReference>
<dbReference type="OMA" id="ATHNYFL"/>
<reference evidence="10" key="3">
    <citation type="submission" date="2020-05" db="UniProtKB">
        <authorList>
            <consortium name="EnsemblMetazoa"/>
        </authorList>
    </citation>
    <scope>IDENTIFICATION</scope>
    <source>
        <strain evidence="10">USDA</strain>
    </source>
</reference>
<dbReference type="InterPro" id="IPR027417">
    <property type="entry name" value="P-loop_NTPase"/>
</dbReference>
<organism>
    <name type="scientific">Pediculus humanus subsp. corporis</name>
    <name type="common">Body louse</name>
    <dbReference type="NCBI Taxonomy" id="121224"/>
    <lineage>
        <taxon>Eukaryota</taxon>
        <taxon>Metazoa</taxon>
        <taxon>Ecdysozoa</taxon>
        <taxon>Arthropoda</taxon>
        <taxon>Hexapoda</taxon>
        <taxon>Insecta</taxon>
        <taxon>Pterygota</taxon>
        <taxon>Neoptera</taxon>
        <taxon>Paraneoptera</taxon>
        <taxon>Psocodea</taxon>
        <taxon>Troctomorpha</taxon>
        <taxon>Phthiraptera</taxon>
        <taxon>Anoplura</taxon>
        <taxon>Pediculidae</taxon>
        <taxon>Pediculus</taxon>
    </lineage>
</organism>
<protein>
    <recommendedName>
        <fullName evidence="3 8">GPN-loop GTPase 2</fullName>
    </recommendedName>
</protein>
<dbReference type="FunCoup" id="E0VQU8">
    <property type="interactions" value="1832"/>
</dbReference>
<evidence type="ECO:0000313" key="9">
    <source>
        <dbReference type="EMBL" id="EEB15754.1"/>
    </source>
</evidence>
<dbReference type="EnsemblMetazoa" id="PHUM387380-RA">
    <property type="protein sequence ID" value="PHUM387380-PA"/>
    <property type="gene ID" value="PHUM387380"/>
</dbReference>
<evidence type="ECO:0000313" key="11">
    <source>
        <dbReference type="Proteomes" id="UP000009046"/>
    </source>
</evidence>
<dbReference type="Gene3D" id="3.40.50.300">
    <property type="entry name" value="P-loop containing nucleotide triphosphate hydrolases"/>
    <property type="match status" value="1"/>
</dbReference>
<dbReference type="PANTHER" id="PTHR21231">
    <property type="entry name" value="XPA-BINDING PROTEIN 1-RELATED"/>
    <property type="match status" value="1"/>
</dbReference>
<evidence type="ECO:0000256" key="7">
    <source>
        <dbReference type="ARBA" id="ARBA00046611"/>
    </source>
</evidence>
<dbReference type="SUPFAM" id="SSF52540">
    <property type="entry name" value="P-loop containing nucleoside triphosphate hydrolases"/>
    <property type="match status" value="1"/>
</dbReference>
<dbReference type="KEGG" id="phu:Phum_PHUM387380"/>
<dbReference type="eggNOG" id="KOG1533">
    <property type="taxonomic scope" value="Eukaryota"/>
</dbReference>
<dbReference type="OrthoDB" id="5839at2759"/>
<evidence type="ECO:0000256" key="5">
    <source>
        <dbReference type="ARBA" id="ARBA00022801"/>
    </source>
</evidence>
<dbReference type="GO" id="GO:0003924">
    <property type="term" value="F:GTPase activity"/>
    <property type="evidence" value="ECO:0007669"/>
    <property type="project" value="TreeGrafter"/>
</dbReference>